<accession>V5B8L4</accession>
<evidence type="ECO:0000313" key="2">
    <source>
        <dbReference type="Proteomes" id="UP000017861"/>
    </source>
</evidence>
<dbReference type="Proteomes" id="UP000017861">
    <property type="component" value="Unassembled WGS sequence"/>
</dbReference>
<dbReference type="OrthoDB" id="10552134at2759"/>
<reference evidence="1 2" key="1">
    <citation type="journal article" date="2014" name="Genome Announc.">
        <title>Trypanosoma cruzi Clone Dm28c Draft Genome Sequence.</title>
        <authorList>
            <person name="Grisard E.C."/>
            <person name="Teixeira S.M."/>
            <person name="de Almeida L.G."/>
            <person name="Stoco P.H."/>
            <person name="Gerber A.L."/>
            <person name="Talavera-Lopez C."/>
            <person name="Lima O.C."/>
            <person name="Andersson B."/>
            <person name="de Vasconcelos A.T."/>
        </authorList>
    </citation>
    <scope>NUCLEOTIDE SEQUENCE [LARGE SCALE GENOMIC DNA]</scope>
    <source>
        <strain evidence="1 2">Dm28c</strain>
    </source>
</reference>
<proteinExistence type="predicted"/>
<dbReference type="AlphaFoldDB" id="V5B8L4"/>
<name>V5B8L4_TRYCR</name>
<sequence length="122" mass="13027">MSGRIRPFIVVGAALPKQRAACDLQGACGSTEEWAGTASCLRAEAPFGAKRLAWHQGCVFCCTDERLEWGVCAFLFLLGFLPVQSPHCSEEAHVPGIGAVLRGVSCNRGFLVSGLIAWNTAF</sequence>
<protein>
    <submittedName>
        <fullName evidence="1">Uncharacterized protein</fullName>
    </submittedName>
</protein>
<gene>
    <name evidence="1" type="ORF">TCDM_11770</name>
</gene>
<evidence type="ECO:0000313" key="1">
    <source>
        <dbReference type="EMBL" id="ESS60693.1"/>
    </source>
</evidence>
<comment type="caution">
    <text evidence="1">The sequence shown here is derived from an EMBL/GenBank/DDBJ whole genome shotgun (WGS) entry which is preliminary data.</text>
</comment>
<organism evidence="1 2">
    <name type="scientific">Trypanosoma cruzi Dm28c</name>
    <dbReference type="NCBI Taxonomy" id="1416333"/>
    <lineage>
        <taxon>Eukaryota</taxon>
        <taxon>Discoba</taxon>
        <taxon>Euglenozoa</taxon>
        <taxon>Kinetoplastea</taxon>
        <taxon>Metakinetoplastina</taxon>
        <taxon>Trypanosomatida</taxon>
        <taxon>Trypanosomatidae</taxon>
        <taxon>Trypanosoma</taxon>
        <taxon>Schizotrypanum</taxon>
    </lineage>
</organism>
<dbReference type="EMBL" id="AYLP01000417">
    <property type="protein sequence ID" value="ESS60693.1"/>
    <property type="molecule type" value="Genomic_DNA"/>
</dbReference>
<dbReference type="VEuPathDB" id="TriTrypDB:TCDM_11770"/>